<sequence>MEAPHPKPSPHEEKEKGRNSGEDDISLPTHLPTGALYDTRPSDQGTWPKESAPPKLSNHTNLKHEEEAKRNNASAPQPKFDKVTRTVLVKLKALINALNELMGHAEELPDTVTKERRPTIVLLS</sequence>
<dbReference type="VEuPathDB" id="ToxoDB:EBH_0001240"/>
<evidence type="ECO:0000313" key="2">
    <source>
        <dbReference type="EMBL" id="CDJ51601.1"/>
    </source>
</evidence>
<dbReference type="AlphaFoldDB" id="U6LN76"/>
<protein>
    <submittedName>
        <fullName evidence="2">Uncharacterized protein</fullName>
    </submittedName>
</protein>
<name>U6LN76_9EIME</name>
<keyword evidence="3" id="KW-1185">Reference proteome</keyword>
<organism evidence="2 3">
    <name type="scientific">Eimeria brunetti</name>
    <dbReference type="NCBI Taxonomy" id="51314"/>
    <lineage>
        <taxon>Eukaryota</taxon>
        <taxon>Sar</taxon>
        <taxon>Alveolata</taxon>
        <taxon>Apicomplexa</taxon>
        <taxon>Conoidasida</taxon>
        <taxon>Coccidia</taxon>
        <taxon>Eucoccidiorida</taxon>
        <taxon>Eimeriorina</taxon>
        <taxon>Eimeriidae</taxon>
        <taxon>Eimeria</taxon>
    </lineage>
</organism>
<feature type="region of interest" description="Disordered" evidence="1">
    <location>
        <begin position="1"/>
        <end position="79"/>
    </location>
</feature>
<reference evidence="2" key="2">
    <citation type="submission" date="2013-10" db="EMBL/GenBank/DDBJ databases">
        <authorList>
            <person name="Aslett M."/>
        </authorList>
    </citation>
    <scope>NUCLEOTIDE SEQUENCE [LARGE SCALE GENOMIC DNA]</scope>
    <source>
        <strain evidence="2">Houghton</strain>
    </source>
</reference>
<accession>U6LN76</accession>
<gene>
    <name evidence="2" type="ORF">EBH_0001240</name>
</gene>
<evidence type="ECO:0000313" key="3">
    <source>
        <dbReference type="Proteomes" id="UP000030750"/>
    </source>
</evidence>
<reference evidence="2" key="1">
    <citation type="submission" date="2013-10" db="EMBL/GenBank/DDBJ databases">
        <title>Genomic analysis of the causative agents of coccidiosis in chickens.</title>
        <authorList>
            <person name="Reid A.J."/>
            <person name="Blake D."/>
            <person name="Billington K."/>
            <person name="Browne H."/>
            <person name="Dunn M."/>
            <person name="Hung S."/>
            <person name="Kawahara F."/>
            <person name="Miranda-Saavedra D."/>
            <person name="Mourier T."/>
            <person name="Nagra H."/>
            <person name="Otto T.D."/>
            <person name="Rawlings N."/>
            <person name="Sanchez A."/>
            <person name="Sanders M."/>
            <person name="Subramaniam C."/>
            <person name="Tay Y."/>
            <person name="Dear P."/>
            <person name="Doerig C."/>
            <person name="Gruber A."/>
            <person name="Parkinson J."/>
            <person name="Shirley M."/>
            <person name="Wan K.L."/>
            <person name="Berriman M."/>
            <person name="Tomley F."/>
            <person name="Pain A."/>
        </authorList>
    </citation>
    <scope>NUCLEOTIDE SEQUENCE [LARGE SCALE GENOMIC DNA]</scope>
    <source>
        <strain evidence="2">Houghton</strain>
    </source>
</reference>
<feature type="compositionally biased region" description="Basic and acidic residues" evidence="1">
    <location>
        <begin position="9"/>
        <end position="21"/>
    </location>
</feature>
<dbReference type="EMBL" id="HG712953">
    <property type="protein sequence ID" value="CDJ51601.1"/>
    <property type="molecule type" value="Genomic_DNA"/>
</dbReference>
<evidence type="ECO:0000256" key="1">
    <source>
        <dbReference type="SAM" id="MobiDB-lite"/>
    </source>
</evidence>
<dbReference type="Proteomes" id="UP000030750">
    <property type="component" value="Unassembled WGS sequence"/>
</dbReference>
<proteinExistence type="predicted"/>